<dbReference type="EMBL" id="AC137748">
    <property type="protein sequence ID" value="AAV44048.1"/>
    <property type="molecule type" value="Genomic_DNA"/>
</dbReference>
<evidence type="ECO:0000313" key="3">
    <source>
        <dbReference type="Proteomes" id="UP000000763"/>
    </source>
</evidence>
<evidence type="ECO:0000313" key="1">
    <source>
        <dbReference type="EMBL" id="AAV44048.1"/>
    </source>
</evidence>
<sequence length="189" mass="21864">MKEEKRRRRLLYFSGRQIRQRGDWGHRIRRPWPPFLEIRRLIEKKRCTFEVGVEGKCYIGISVRLQILSVIVRNTNMHRRREESEEATRLSANGPSAEVAATSVWGSGWAATLAVLSSAPKRLCPEPPGEEHRNFLAEMSSPELPEFLSQELSGNRENQNLGKQNSTVFPKLNFEREKPSLITFDVFRT</sequence>
<gene>
    <name evidence="1" type="ORF">OSJNBa0076A09.1</name>
    <name evidence="2" type="ORF">P0018A03.18</name>
</gene>
<dbReference type="Proteomes" id="UP000000763">
    <property type="component" value="Chromosome 5"/>
</dbReference>
<accession>Q5W694</accession>
<organism evidence="1 3">
    <name type="scientific">Oryza sativa subsp. japonica</name>
    <name type="common">Rice</name>
    <dbReference type="NCBI Taxonomy" id="39947"/>
    <lineage>
        <taxon>Eukaryota</taxon>
        <taxon>Viridiplantae</taxon>
        <taxon>Streptophyta</taxon>
        <taxon>Embryophyta</taxon>
        <taxon>Tracheophyta</taxon>
        <taxon>Spermatophyta</taxon>
        <taxon>Magnoliopsida</taxon>
        <taxon>Liliopsida</taxon>
        <taxon>Poales</taxon>
        <taxon>Poaceae</taxon>
        <taxon>BOP clade</taxon>
        <taxon>Oryzoideae</taxon>
        <taxon>Oryzeae</taxon>
        <taxon>Oryzinae</taxon>
        <taxon>Oryza</taxon>
        <taxon>Oryza sativa</taxon>
    </lineage>
</organism>
<proteinExistence type="predicted"/>
<reference evidence="3" key="4">
    <citation type="journal article" date="2008" name="Nucleic Acids Res.">
        <title>The rice annotation project database (RAP-DB): 2008 update.</title>
        <authorList>
            <consortium name="The rice annotation project (RAP)"/>
        </authorList>
    </citation>
    <scope>GENOME REANNOTATION</scope>
    <source>
        <strain evidence="3">cv. Nipponbare</strain>
    </source>
</reference>
<protein>
    <submittedName>
        <fullName evidence="1">Uncharacterized protein</fullName>
    </submittedName>
</protein>
<dbReference type="EMBL" id="AC134346">
    <property type="protein sequence ID" value="AAV44189.1"/>
    <property type="molecule type" value="Genomic_DNA"/>
</dbReference>
<reference evidence="1" key="1">
    <citation type="submission" date="2004-11" db="EMBL/GenBank/DDBJ databases">
        <title>Oryza sativa BAC OSJNBa0076A09 genomic sequence.</title>
        <authorList>
            <person name="Chow T.-Y."/>
            <person name="Hsing Y.-I.C."/>
            <person name="Chen C.-S."/>
            <person name="Chen H.-H."/>
            <person name="Liu S.-M."/>
            <person name="Chao Y.-T."/>
            <person name="Chang S.-J."/>
            <person name="Chen H.-C."/>
            <person name="Chen S.-K."/>
            <person name="Chen T.-R."/>
            <person name="Chen Y.-L."/>
            <person name="Cheng C.-H."/>
            <person name="Chung C.-I."/>
            <person name="Han S.-Y."/>
            <person name="Hsiao S.-H."/>
            <person name="Hsiung J.-N."/>
            <person name="Hsu C.-H."/>
            <person name="Huang J.-J."/>
            <person name="Kau P.-I."/>
            <person name="Lee M.-C."/>
            <person name="Leu H.-L."/>
            <person name="Li Y.-F."/>
            <person name="Lin S.-J."/>
            <person name="Lin Y.-C."/>
            <person name="Wu S.-W."/>
            <person name="Yu C.-Y."/>
            <person name="Yu S.-W."/>
            <person name="Wu H.-P."/>
            <person name="Shaw J.-F."/>
            <person name="Yu Y."/>
            <person name="Rambo T."/>
            <person name="Currie J."/>
            <person name="Collura K."/>
            <person name="Soderlund C."/>
            <person name="Wing R."/>
        </authorList>
    </citation>
    <scope>NUCLEOTIDE SEQUENCE</scope>
</reference>
<evidence type="ECO:0000313" key="2">
    <source>
        <dbReference type="EMBL" id="AAV44189.1"/>
    </source>
</evidence>
<reference evidence="2" key="2">
    <citation type="submission" date="2004-11" db="EMBL/GenBank/DDBJ databases">
        <title>Oryza sativa PAC P0018A03 genomic sequence.</title>
        <authorList>
            <person name="Chow T.-Y."/>
            <person name="Hsing Y.-I.C."/>
            <person name="Chen C.-S."/>
            <person name="Chen H.-H."/>
            <person name="Liu S.-M."/>
            <person name="Chao Y.-T."/>
            <person name="Chang S.-J."/>
            <person name="Chen H.-C."/>
            <person name="Chen S.-K."/>
            <person name="Chen T.-R."/>
            <person name="Chen Y.-L."/>
            <person name="Cheng C.-H."/>
            <person name="Chung C.-I."/>
            <person name="Han S.-Y."/>
            <person name="Hsiao S.-H."/>
            <person name="Hsiung J.-N."/>
            <person name="Hsu C.-H."/>
            <person name="Huang J.-J."/>
            <person name="Kau P.-I."/>
            <person name="Lee M.-C."/>
            <person name="Leu H.-L."/>
            <person name="Li Y.-F."/>
            <person name="Lin S.-J."/>
            <person name="Lin Y.-C."/>
            <person name="Wu S.-W."/>
            <person name="Yu C.-Y."/>
            <person name="Yu S.-W."/>
            <person name="Wu H.-P."/>
            <person name="Shaw J.-F."/>
            <person name="Yu Y."/>
            <person name="Rambo T."/>
            <person name="Currie J."/>
            <person name="Collura K."/>
            <person name="Soderlund C."/>
            <person name="Wing R."/>
        </authorList>
    </citation>
    <scope>NUCLEOTIDE SEQUENCE</scope>
</reference>
<reference evidence="3" key="3">
    <citation type="journal article" date="2005" name="Nature">
        <title>The map-based sequence of the rice genome.</title>
        <authorList>
            <consortium name="International rice genome sequencing project (IRGSP)"/>
            <person name="Matsumoto T."/>
            <person name="Wu J."/>
            <person name="Kanamori H."/>
            <person name="Katayose Y."/>
            <person name="Fujisawa M."/>
            <person name="Namiki N."/>
            <person name="Mizuno H."/>
            <person name="Yamamoto K."/>
            <person name="Antonio B.A."/>
            <person name="Baba T."/>
            <person name="Sakata K."/>
            <person name="Nagamura Y."/>
            <person name="Aoki H."/>
            <person name="Arikawa K."/>
            <person name="Arita K."/>
            <person name="Bito T."/>
            <person name="Chiden Y."/>
            <person name="Fujitsuka N."/>
            <person name="Fukunaka R."/>
            <person name="Hamada M."/>
            <person name="Harada C."/>
            <person name="Hayashi A."/>
            <person name="Hijishita S."/>
            <person name="Honda M."/>
            <person name="Hosokawa S."/>
            <person name="Ichikawa Y."/>
            <person name="Idonuma A."/>
            <person name="Iijima M."/>
            <person name="Ikeda M."/>
            <person name="Ikeno M."/>
            <person name="Ito K."/>
            <person name="Ito S."/>
            <person name="Ito T."/>
            <person name="Ito Y."/>
            <person name="Ito Y."/>
            <person name="Iwabuchi A."/>
            <person name="Kamiya K."/>
            <person name="Karasawa W."/>
            <person name="Kurita K."/>
            <person name="Katagiri S."/>
            <person name="Kikuta A."/>
            <person name="Kobayashi H."/>
            <person name="Kobayashi N."/>
            <person name="Machita K."/>
            <person name="Maehara T."/>
            <person name="Masukawa M."/>
            <person name="Mizubayashi T."/>
            <person name="Mukai Y."/>
            <person name="Nagasaki H."/>
            <person name="Nagata Y."/>
            <person name="Naito S."/>
            <person name="Nakashima M."/>
            <person name="Nakama Y."/>
            <person name="Nakamichi Y."/>
            <person name="Nakamura M."/>
            <person name="Meguro A."/>
            <person name="Negishi M."/>
            <person name="Ohta I."/>
            <person name="Ohta T."/>
            <person name="Okamoto M."/>
            <person name="Ono N."/>
            <person name="Saji S."/>
            <person name="Sakaguchi M."/>
            <person name="Sakai K."/>
            <person name="Shibata M."/>
            <person name="Shimokawa T."/>
            <person name="Song J."/>
            <person name="Takazaki Y."/>
            <person name="Terasawa K."/>
            <person name="Tsugane M."/>
            <person name="Tsuji K."/>
            <person name="Ueda S."/>
            <person name="Waki K."/>
            <person name="Yamagata H."/>
            <person name="Yamamoto M."/>
            <person name="Yamamoto S."/>
            <person name="Yamane H."/>
            <person name="Yoshiki S."/>
            <person name="Yoshihara R."/>
            <person name="Yukawa K."/>
            <person name="Zhong H."/>
            <person name="Yano M."/>
            <person name="Yuan Q."/>
            <person name="Ouyang S."/>
            <person name="Liu J."/>
            <person name="Jones K.M."/>
            <person name="Gansberger K."/>
            <person name="Moffat K."/>
            <person name="Hill J."/>
            <person name="Bera J."/>
            <person name="Fadrosh D."/>
            <person name="Jin S."/>
            <person name="Johri S."/>
            <person name="Kim M."/>
            <person name="Overton L."/>
            <person name="Reardon M."/>
            <person name="Tsitrin T."/>
            <person name="Vuong H."/>
            <person name="Weaver B."/>
            <person name="Ciecko A."/>
            <person name="Tallon L."/>
            <person name="Jackson J."/>
            <person name="Pai G."/>
            <person name="Aken S.V."/>
            <person name="Utterback T."/>
            <person name="Reidmuller S."/>
            <person name="Feldblyum T."/>
            <person name="Hsiao J."/>
            <person name="Zismann V."/>
            <person name="Iobst S."/>
            <person name="de Vazeille A.R."/>
            <person name="Buell C.R."/>
            <person name="Ying K."/>
            <person name="Li Y."/>
            <person name="Lu T."/>
            <person name="Huang Y."/>
            <person name="Zhao Q."/>
            <person name="Feng Q."/>
            <person name="Zhang L."/>
            <person name="Zhu J."/>
            <person name="Weng Q."/>
            <person name="Mu J."/>
            <person name="Lu Y."/>
            <person name="Fan D."/>
            <person name="Liu Y."/>
            <person name="Guan J."/>
            <person name="Zhang Y."/>
            <person name="Yu S."/>
            <person name="Liu X."/>
            <person name="Zhang Y."/>
            <person name="Hong G."/>
            <person name="Han B."/>
            <person name="Choisne N."/>
            <person name="Demange N."/>
            <person name="Orjeda G."/>
            <person name="Samain S."/>
            <person name="Cattolico L."/>
            <person name="Pelletier E."/>
            <person name="Couloux A."/>
            <person name="Segurens B."/>
            <person name="Wincker P."/>
            <person name="D'Hont A."/>
            <person name="Scarpelli C."/>
            <person name="Weissenbach J."/>
            <person name="Salanoubat M."/>
            <person name="Quetier F."/>
            <person name="Yu Y."/>
            <person name="Kim H.R."/>
            <person name="Rambo T."/>
            <person name="Currie J."/>
            <person name="Collura K."/>
            <person name="Luo M."/>
            <person name="Yang T."/>
            <person name="Ammiraju J.S.S."/>
            <person name="Engler F."/>
            <person name="Soderlund C."/>
            <person name="Wing R.A."/>
            <person name="Palmer L.E."/>
            <person name="de la Bastide M."/>
            <person name="Spiegel L."/>
            <person name="Nascimento L."/>
            <person name="Zutavern T."/>
            <person name="O'Shaughnessy A."/>
            <person name="Dike S."/>
            <person name="Dedhia N."/>
            <person name="Preston R."/>
            <person name="Balija V."/>
            <person name="McCombie W.R."/>
            <person name="Chow T."/>
            <person name="Chen H."/>
            <person name="Chung M."/>
            <person name="Chen C."/>
            <person name="Shaw J."/>
            <person name="Wu H."/>
            <person name="Hsiao K."/>
            <person name="Chao Y."/>
            <person name="Chu M."/>
            <person name="Cheng C."/>
            <person name="Hour A."/>
            <person name="Lee P."/>
            <person name="Lin S."/>
            <person name="Lin Y."/>
            <person name="Liou J."/>
            <person name="Liu S."/>
            <person name="Hsing Y."/>
            <person name="Raghuvanshi S."/>
            <person name="Mohanty A."/>
            <person name="Bharti A.K."/>
            <person name="Gaur A."/>
            <person name="Gupta V."/>
            <person name="Kumar D."/>
            <person name="Ravi V."/>
            <person name="Vij S."/>
            <person name="Kapur A."/>
            <person name="Khurana P."/>
            <person name="Khurana P."/>
            <person name="Khurana J.P."/>
            <person name="Tyagi A.K."/>
            <person name="Gaikwad K."/>
            <person name="Singh A."/>
            <person name="Dalal V."/>
            <person name="Srivastava S."/>
            <person name="Dixit A."/>
            <person name="Pal A.K."/>
            <person name="Ghazi I.A."/>
            <person name="Yadav M."/>
            <person name="Pandit A."/>
            <person name="Bhargava A."/>
            <person name="Sureshbabu K."/>
            <person name="Batra K."/>
            <person name="Sharma T.R."/>
            <person name="Mohapatra T."/>
            <person name="Singh N.K."/>
            <person name="Messing J."/>
            <person name="Nelson A.B."/>
            <person name="Fuks G."/>
            <person name="Kavchok S."/>
            <person name="Keizer G."/>
            <person name="Linton E."/>
            <person name="Llaca V."/>
            <person name="Song R."/>
            <person name="Tanyolac B."/>
            <person name="Young S."/>
            <person name="Ho-Il K."/>
            <person name="Hahn J.H."/>
            <person name="Sangsakoo G."/>
            <person name="Vanavichit A."/>
            <person name="de Mattos Luiz.A.T."/>
            <person name="Zimmer P.D."/>
            <person name="Malone G."/>
            <person name="Dellagostin O."/>
            <person name="de Oliveira A.C."/>
            <person name="Bevan M."/>
            <person name="Bancroft I."/>
            <person name="Minx P."/>
            <person name="Cordum H."/>
            <person name="Wilson R."/>
            <person name="Cheng Z."/>
            <person name="Jin W."/>
            <person name="Jiang J."/>
            <person name="Leong S.A."/>
            <person name="Iwama H."/>
            <person name="Gojobori T."/>
            <person name="Itoh T."/>
            <person name="Niimura Y."/>
            <person name="Fujii Y."/>
            <person name="Habara T."/>
            <person name="Sakai H."/>
            <person name="Sato Y."/>
            <person name="Wilson G."/>
            <person name="Kumar K."/>
            <person name="McCouch S."/>
            <person name="Juretic N."/>
            <person name="Hoen D."/>
            <person name="Wright S."/>
            <person name="Bruskiewich R."/>
            <person name="Bureau T."/>
            <person name="Miyao A."/>
            <person name="Hirochika H."/>
            <person name="Nishikawa T."/>
            <person name="Kadowaki K."/>
            <person name="Sugiura M."/>
            <person name="Burr B."/>
            <person name="Sasaki T."/>
        </authorList>
    </citation>
    <scope>NUCLEOTIDE SEQUENCE [LARGE SCALE GENOMIC DNA]</scope>
    <source>
        <strain evidence="3">cv. Nipponbare</strain>
    </source>
</reference>
<name>Q5W694_ORYSJ</name>
<dbReference type="AlphaFoldDB" id="Q5W694"/>